<evidence type="ECO:0000313" key="7">
    <source>
        <dbReference type="Proteomes" id="UP000093000"/>
    </source>
</evidence>
<dbReference type="InterPro" id="IPR000644">
    <property type="entry name" value="CBS_dom"/>
</dbReference>
<dbReference type="Proteomes" id="UP000093000">
    <property type="component" value="Unassembled WGS sequence"/>
</dbReference>
<dbReference type="PROSITE" id="PS51371">
    <property type="entry name" value="CBS"/>
    <property type="match status" value="1"/>
</dbReference>
<dbReference type="SUPFAM" id="SSF53686">
    <property type="entry name" value="Tryptophan synthase beta subunit-like PLP-dependent enzymes"/>
    <property type="match status" value="1"/>
</dbReference>
<reference evidence="6 7" key="1">
    <citation type="submission" date="2016-03" db="EMBL/GenBank/DDBJ databases">
        <title>Choanephora cucurbitarum.</title>
        <authorList>
            <person name="Min B."/>
            <person name="Park H."/>
            <person name="Park J.-H."/>
            <person name="Shin H.-D."/>
            <person name="Choi I.-G."/>
        </authorList>
    </citation>
    <scope>NUCLEOTIDE SEQUENCE [LARGE SCALE GENOMIC DNA]</scope>
    <source>
        <strain evidence="6 7">KUS-F28377</strain>
    </source>
</reference>
<dbReference type="SUPFAM" id="SSF54631">
    <property type="entry name" value="CBS-domain pair"/>
    <property type="match status" value="1"/>
</dbReference>
<dbReference type="SMART" id="SM00116">
    <property type="entry name" value="CBS"/>
    <property type="match status" value="2"/>
</dbReference>
<dbReference type="Gene3D" id="3.40.50.1100">
    <property type="match status" value="2"/>
</dbReference>
<dbReference type="STRING" id="101091.A0A1C7NSD7"/>
<dbReference type="Pfam" id="PF00571">
    <property type="entry name" value="CBS"/>
    <property type="match status" value="2"/>
</dbReference>
<dbReference type="InterPro" id="IPR001926">
    <property type="entry name" value="TrpB-like_PALP"/>
</dbReference>
<dbReference type="GO" id="GO:0009069">
    <property type="term" value="P:serine family amino acid metabolic process"/>
    <property type="evidence" value="ECO:0007669"/>
    <property type="project" value="UniProtKB-ARBA"/>
</dbReference>
<protein>
    <submittedName>
        <fullName evidence="6">Cystathionine beta-synthase</fullName>
    </submittedName>
</protein>
<keyword evidence="3" id="KW-0663">Pyridoxal phosphate</keyword>
<name>A0A1C7NSD7_9FUNG</name>
<proteinExistence type="inferred from homology"/>
<keyword evidence="7" id="KW-1185">Reference proteome</keyword>
<dbReference type="FunFam" id="3.40.50.1100:FF:000118">
    <property type="entry name" value="Related to CYS4-cystathionine beta-synthase"/>
    <property type="match status" value="1"/>
</dbReference>
<dbReference type="PANTHER" id="PTHR10314">
    <property type="entry name" value="CYSTATHIONINE BETA-SYNTHASE"/>
    <property type="match status" value="1"/>
</dbReference>
<evidence type="ECO:0000256" key="2">
    <source>
        <dbReference type="ARBA" id="ARBA00007103"/>
    </source>
</evidence>
<keyword evidence="4" id="KW-0129">CBS domain</keyword>
<evidence type="ECO:0000256" key="3">
    <source>
        <dbReference type="ARBA" id="ARBA00022898"/>
    </source>
</evidence>
<dbReference type="Gene3D" id="3.10.580.10">
    <property type="entry name" value="CBS-domain"/>
    <property type="match status" value="1"/>
</dbReference>
<dbReference type="CDD" id="cd01561">
    <property type="entry name" value="CBS_like"/>
    <property type="match status" value="1"/>
</dbReference>
<evidence type="ECO:0000256" key="4">
    <source>
        <dbReference type="PROSITE-ProRule" id="PRU00703"/>
    </source>
</evidence>
<dbReference type="InterPro" id="IPR050214">
    <property type="entry name" value="Cys_Synth/Cystath_Beta-Synth"/>
</dbReference>
<accession>A0A1C7NSD7</accession>
<dbReference type="InterPro" id="IPR046342">
    <property type="entry name" value="CBS_dom_sf"/>
</dbReference>
<evidence type="ECO:0000259" key="5">
    <source>
        <dbReference type="PROSITE" id="PS51371"/>
    </source>
</evidence>
<evidence type="ECO:0000256" key="1">
    <source>
        <dbReference type="ARBA" id="ARBA00001933"/>
    </source>
</evidence>
<dbReference type="InterPro" id="IPR036052">
    <property type="entry name" value="TrpB-like_PALP_sf"/>
</dbReference>
<comment type="similarity">
    <text evidence="2">Belongs to the cysteine synthase/cystathionine beta-synthase family.</text>
</comment>
<dbReference type="GO" id="GO:0044272">
    <property type="term" value="P:sulfur compound biosynthetic process"/>
    <property type="evidence" value="ECO:0007669"/>
    <property type="project" value="UniProtKB-ARBA"/>
</dbReference>
<evidence type="ECO:0000313" key="6">
    <source>
        <dbReference type="EMBL" id="OBZ90224.1"/>
    </source>
</evidence>
<feature type="domain" description="CBS" evidence="5">
    <location>
        <begin position="349"/>
        <end position="404"/>
    </location>
</feature>
<gene>
    <name evidence="6" type="primary">cysB_0</name>
    <name evidence="6" type="ORF">A0J61_01735</name>
</gene>
<dbReference type="Pfam" id="PF00291">
    <property type="entry name" value="PALP"/>
    <property type="match status" value="1"/>
</dbReference>
<sequence>MLPPITDSVADGVGSTPMIRLLPQNKVSVNLLAKLEFANPTGSSKDRLAKYLLDENEKRFPAIGDKKRTLIIPTSGNLGISLATLAAKRNDRIIAILPERTSNDRVSLLKALGVEILRSPNEVQPEAPESAHSVAAKLAEQLPHAIVLDETQLHDLTAYHTLAEEILQQTKMAVDYVFVGVESGATITGIARYLKSKIPEVKVIGVVPTDSVVGNTTMTARSDWKIEDLGNSFVPACLDATVVDEWIQVSDKEAYSVARRLIRDQGILGGPSSGAVMAAAMRHADTIVSHTTHTPQSVVVLNDAAKNYTSTLLSDDWLFGNNLADDLITNELDYISQSRYRAASVEDLQLPSAITVKPHVTIAYAEDLMFEHEYSQLPVIRDRKLLGYVSMSGLQEHLKKGTASPQDPVEKVMFSFKKAGGASKYQVITPDTSLADLAKFFEKNSFAVVTDAERKWCLGLATKYDLISFLHRRQFF</sequence>
<comment type="cofactor">
    <cofactor evidence="1">
        <name>pyridoxal 5'-phosphate</name>
        <dbReference type="ChEBI" id="CHEBI:597326"/>
    </cofactor>
</comment>
<comment type="caution">
    <text evidence="6">The sequence shown here is derived from an EMBL/GenBank/DDBJ whole genome shotgun (WGS) entry which is preliminary data.</text>
</comment>
<dbReference type="EMBL" id="LUGH01000058">
    <property type="protein sequence ID" value="OBZ90224.1"/>
    <property type="molecule type" value="Genomic_DNA"/>
</dbReference>
<dbReference type="InParanoid" id="A0A1C7NSD7"/>
<dbReference type="AlphaFoldDB" id="A0A1C7NSD7"/>
<organism evidence="6 7">
    <name type="scientific">Choanephora cucurbitarum</name>
    <dbReference type="NCBI Taxonomy" id="101091"/>
    <lineage>
        <taxon>Eukaryota</taxon>
        <taxon>Fungi</taxon>
        <taxon>Fungi incertae sedis</taxon>
        <taxon>Mucoromycota</taxon>
        <taxon>Mucoromycotina</taxon>
        <taxon>Mucoromycetes</taxon>
        <taxon>Mucorales</taxon>
        <taxon>Mucorineae</taxon>
        <taxon>Choanephoraceae</taxon>
        <taxon>Choanephoroideae</taxon>
        <taxon>Choanephora</taxon>
    </lineage>
</organism>
<dbReference type="GO" id="GO:0006534">
    <property type="term" value="P:cysteine metabolic process"/>
    <property type="evidence" value="ECO:0007669"/>
    <property type="project" value="UniProtKB-ARBA"/>
</dbReference>
<dbReference type="OrthoDB" id="2536440at2759"/>